<dbReference type="InterPro" id="IPR002197">
    <property type="entry name" value="HTH_Fis"/>
</dbReference>
<dbReference type="SMART" id="SM00382">
    <property type="entry name" value="AAA"/>
    <property type="match status" value="1"/>
</dbReference>
<keyword evidence="1" id="KW-0547">Nucleotide-binding</keyword>
<dbReference type="AlphaFoldDB" id="A0A937XB59"/>
<gene>
    <name evidence="8" type="ORF">FJY75_02615</name>
</gene>
<name>A0A937XB59_UNCEI</name>
<dbReference type="FunFam" id="3.40.50.300:FF:000006">
    <property type="entry name" value="DNA-binding transcriptional regulator NtrC"/>
    <property type="match status" value="1"/>
</dbReference>
<evidence type="ECO:0000256" key="1">
    <source>
        <dbReference type="ARBA" id="ARBA00022741"/>
    </source>
</evidence>
<dbReference type="PROSITE" id="PS00676">
    <property type="entry name" value="SIGMA54_INTERACT_2"/>
    <property type="match status" value="1"/>
</dbReference>
<dbReference type="CDD" id="cd00009">
    <property type="entry name" value="AAA"/>
    <property type="match status" value="1"/>
</dbReference>
<evidence type="ECO:0000256" key="4">
    <source>
        <dbReference type="ARBA" id="ARBA00023125"/>
    </source>
</evidence>
<evidence type="ECO:0000313" key="9">
    <source>
        <dbReference type="Proteomes" id="UP000748308"/>
    </source>
</evidence>
<keyword evidence="5" id="KW-0804">Transcription</keyword>
<organism evidence="8 9">
    <name type="scientific">Eiseniibacteriota bacterium</name>
    <dbReference type="NCBI Taxonomy" id="2212470"/>
    <lineage>
        <taxon>Bacteria</taxon>
        <taxon>Candidatus Eiseniibacteriota</taxon>
    </lineage>
</organism>
<dbReference type="PROSITE" id="PS50045">
    <property type="entry name" value="SIGMA54_INTERACT_4"/>
    <property type="match status" value="1"/>
</dbReference>
<dbReference type="Proteomes" id="UP000748308">
    <property type="component" value="Unassembled WGS sequence"/>
</dbReference>
<proteinExistence type="predicted"/>
<dbReference type="InterPro" id="IPR027417">
    <property type="entry name" value="P-loop_NTPase"/>
</dbReference>
<protein>
    <submittedName>
        <fullName evidence="8">Sigma 54-interacting transcriptional regulator</fullName>
    </submittedName>
</protein>
<feature type="domain" description="Sigma-54 factor interaction" evidence="7">
    <location>
        <begin position="286"/>
        <end position="514"/>
    </location>
</feature>
<sequence length="596" mass="63028">MKPMSAANAMKTLLTFTGFHDPYALGLVGEQEQPGPVLSLAEARRFDRVILFATPRTARQTEATRKALAALQPQLAIEVREIALEDPTDYLAILRGLRGHVREIIEADQARGRPPGPAAGQPGARPADRLAAPPGDAPSGRPADRPGDRLRPGSADAARPGAGAARYFIAVASGTPQMHACWLLLAASGEIPAQVLNVRPPQFVTRERPLVCEVDLTAPEMPAVRAGVSATRARSGSARGAGERAGGARGRGGALGGGGEHGGAGEHPEAGECAEDPATAIGELGLTVDHPRMSAAVDAAVALAPSTTPILILGETGTGKELFARLVHRLSGRGVSPFVPVNCAAIPAELVESMLFGHVKGAFTGAIRDQQGLFVRADGGTLFLDEIGELPAAAQAKLLRVLEDGLIEPVGAEKGVVVDVRVVAATHRDLGREIAERRFREDLYYRVAVGIVHLPPLRERASDIPKLALQLLDRVNASLRRPKRLSTGALQRLQAHAWPGNVRDLENAIERSARLCPRDLLEAEDLVIAEPVTRRDPLAGLPVPHEGFSLEAYLGSARRHLFRRALEASGGNQAAAARLLDVSPQAVHKFVKGDEA</sequence>
<feature type="compositionally biased region" description="Gly residues" evidence="6">
    <location>
        <begin position="243"/>
        <end position="262"/>
    </location>
</feature>
<dbReference type="GO" id="GO:0006355">
    <property type="term" value="P:regulation of DNA-templated transcription"/>
    <property type="evidence" value="ECO:0007669"/>
    <property type="project" value="InterPro"/>
</dbReference>
<evidence type="ECO:0000256" key="5">
    <source>
        <dbReference type="ARBA" id="ARBA00023163"/>
    </source>
</evidence>
<dbReference type="EMBL" id="VGIY01000035">
    <property type="protein sequence ID" value="MBM3316723.1"/>
    <property type="molecule type" value="Genomic_DNA"/>
</dbReference>
<dbReference type="InterPro" id="IPR025662">
    <property type="entry name" value="Sigma_54_int_dom_ATP-bd_1"/>
</dbReference>
<dbReference type="Gene3D" id="3.40.50.300">
    <property type="entry name" value="P-loop containing nucleotide triphosphate hydrolases"/>
    <property type="match status" value="1"/>
</dbReference>
<evidence type="ECO:0000259" key="7">
    <source>
        <dbReference type="PROSITE" id="PS50045"/>
    </source>
</evidence>
<evidence type="ECO:0000256" key="2">
    <source>
        <dbReference type="ARBA" id="ARBA00022840"/>
    </source>
</evidence>
<dbReference type="PANTHER" id="PTHR32071">
    <property type="entry name" value="TRANSCRIPTIONAL REGULATORY PROTEIN"/>
    <property type="match status" value="1"/>
</dbReference>
<dbReference type="InterPro" id="IPR003593">
    <property type="entry name" value="AAA+_ATPase"/>
</dbReference>
<comment type="caution">
    <text evidence="8">The sequence shown here is derived from an EMBL/GenBank/DDBJ whole genome shotgun (WGS) entry which is preliminary data.</text>
</comment>
<dbReference type="SUPFAM" id="SSF52540">
    <property type="entry name" value="P-loop containing nucleoside triphosphate hydrolases"/>
    <property type="match status" value="1"/>
</dbReference>
<dbReference type="InterPro" id="IPR025943">
    <property type="entry name" value="Sigma_54_int_dom_ATP-bd_2"/>
</dbReference>
<dbReference type="GO" id="GO:0005524">
    <property type="term" value="F:ATP binding"/>
    <property type="evidence" value="ECO:0007669"/>
    <property type="project" value="UniProtKB-KW"/>
</dbReference>
<dbReference type="Pfam" id="PF25601">
    <property type="entry name" value="AAA_lid_14"/>
    <property type="match status" value="1"/>
</dbReference>
<feature type="region of interest" description="Disordered" evidence="6">
    <location>
        <begin position="106"/>
        <end position="159"/>
    </location>
</feature>
<dbReference type="PANTHER" id="PTHR32071:SF117">
    <property type="entry name" value="PTS-DEPENDENT DIHYDROXYACETONE KINASE OPERON REGULATORY PROTEIN-RELATED"/>
    <property type="match status" value="1"/>
</dbReference>
<keyword evidence="2" id="KW-0067">ATP-binding</keyword>
<evidence type="ECO:0000313" key="8">
    <source>
        <dbReference type="EMBL" id="MBM3316723.1"/>
    </source>
</evidence>
<keyword evidence="4" id="KW-0238">DNA-binding</keyword>
<evidence type="ECO:0000256" key="6">
    <source>
        <dbReference type="SAM" id="MobiDB-lite"/>
    </source>
</evidence>
<dbReference type="InterPro" id="IPR002078">
    <property type="entry name" value="Sigma_54_int"/>
</dbReference>
<dbReference type="Pfam" id="PF02954">
    <property type="entry name" value="HTH_8"/>
    <property type="match status" value="1"/>
</dbReference>
<dbReference type="Gene3D" id="1.10.8.60">
    <property type="match status" value="1"/>
</dbReference>
<dbReference type="InterPro" id="IPR058031">
    <property type="entry name" value="AAA_lid_NorR"/>
</dbReference>
<feature type="region of interest" description="Disordered" evidence="6">
    <location>
        <begin position="227"/>
        <end position="272"/>
    </location>
</feature>
<feature type="compositionally biased region" description="Basic and acidic residues" evidence="6">
    <location>
        <begin position="142"/>
        <end position="151"/>
    </location>
</feature>
<dbReference type="PROSITE" id="PS00675">
    <property type="entry name" value="SIGMA54_INTERACT_1"/>
    <property type="match status" value="1"/>
</dbReference>
<reference evidence="8" key="1">
    <citation type="submission" date="2019-03" db="EMBL/GenBank/DDBJ databases">
        <title>Lake Tanganyika Metagenome-Assembled Genomes (MAGs).</title>
        <authorList>
            <person name="Tran P."/>
        </authorList>
    </citation>
    <scope>NUCLEOTIDE SEQUENCE</scope>
    <source>
        <strain evidence="8">M_DeepCast_400m_m2_100</strain>
    </source>
</reference>
<keyword evidence="3" id="KW-0805">Transcription regulation</keyword>
<evidence type="ECO:0000256" key="3">
    <source>
        <dbReference type="ARBA" id="ARBA00023015"/>
    </source>
</evidence>
<feature type="compositionally biased region" description="Low complexity" evidence="6">
    <location>
        <begin position="227"/>
        <end position="240"/>
    </location>
</feature>
<dbReference type="Pfam" id="PF00158">
    <property type="entry name" value="Sigma54_activat"/>
    <property type="match status" value="1"/>
</dbReference>
<dbReference type="GO" id="GO:0043565">
    <property type="term" value="F:sequence-specific DNA binding"/>
    <property type="evidence" value="ECO:0007669"/>
    <property type="project" value="InterPro"/>
</dbReference>
<accession>A0A937XB59</accession>